<organism evidence="8 9">
    <name type="scientific">Cohnella abietis</name>
    <dbReference type="NCBI Taxonomy" id="2507935"/>
    <lineage>
        <taxon>Bacteria</taxon>
        <taxon>Bacillati</taxon>
        <taxon>Bacillota</taxon>
        <taxon>Bacilli</taxon>
        <taxon>Bacillales</taxon>
        <taxon>Paenibacillaceae</taxon>
        <taxon>Cohnella</taxon>
    </lineage>
</organism>
<dbReference type="SUPFAM" id="SSF51735">
    <property type="entry name" value="NAD(P)-binding Rossmann-fold domains"/>
    <property type="match status" value="1"/>
</dbReference>
<dbReference type="OrthoDB" id="9771072at2"/>
<dbReference type="Pfam" id="PF01408">
    <property type="entry name" value="GFO_IDH_MocA"/>
    <property type="match status" value="1"/>
</dbReference>
<dbReference type="AlphaFoldDB" id="A0A3T1D5X5"/>
<dbReference type="SUPFAM" id="SSF55347">
    <property type="entry name" value="Glyceraldehyde-3-phosphate dehydrogenase-like, C-terminal domain"/>
    <property type="match status" value="1"/>
</dbReference>
<keyword evidence="3" id="KW-0378">Hydrolase</keyword>
<reference evidence="8 9" key="1">
    <citation type="submission" date="2019-01" db="EMBL/GenBank/DDBJ databases">
        <title>Complete genome sequence of Cohnella hallensis HS21 isolated from Korean fir (Abies koreana) rhizospheric soil.</title>
        <authorList>
            <person name="Jiang L."/>
            <person name="Kang S.W."/>
            <person name="Kim S."/>
            <person name="Jung J."/>
            <person name="Kim C.Y."/>
            <person name="Kim D.H."/>
            <person name="Kim S.W."/>
            <person name="Lee J."/>
        </authorList>
    </citation>
    <scope>NUCLEOTIDE SEQUENCE [LARGE SCALE GENOMIC DNA]</scope>
    <source>
        <strain evidence="8 9">HS21</strain>
    </source>
</reference>
<dbReference type="EMBL" id="AP019400">
    <property type="protein sequence ID" value="BBI33503.1"/>
    <property type="molecule type" value="Genomic_DNA"/>
</dbReference>
<proteinExistence type="inferred from homology"/>
<comment type="similarity">
    <text evidence="2">Belongs to the Gfo/Idh/MocA family. Glycosyl hydrolase 109 subfamily.</text>
</comment>
<evidence type="ECO:0000256" key="1">
    <source>
        <dbReference type="ARBA" id="ARBA00001911"/>
    </source>
</evidence>
<dbReference type="PANTHER" id="PTHR43818">
    <property type="entry name" value="BCDNA.GH03377"/>
    <property type="match status" value="1"/>
</dbReference>
<dbReference type="PANTHER" id="PTHR43818:SF1">
    <property type="entry name" value="GLYCOSYL HYDROLASE FAMILY 109 PROTEIN"/>
    <property type="match status" value="1"/>
</dbReference>
<keyword evidence="9" id="KW-1185">Reference proteome</keyword>
<accession>A0A3T1D5X5</accession>
<keyword evidence="4" id="KW-0520">NAD</keyword>
<comment type="cofactor">
    <cofactor evidence="1">
        <name>NAD(+)</name>
        <dbReference type="ChEBI" id="CHEBI:57540"/>
    </cofactor>
</comment>
<evidence type="ECO:0000256" key="3">
    <source>
        <dbReference type="ARBA" id="ARBA00022801"/>
    </source>
</evidence>
<feature type="domain" description="Glycosyl hydrolase 109 C-terminal" evidence="7">
    <location>
        <begin position="134"/>
        <end position="301"/>
    </location>
</feature>
<evidence type="ECO:0000259" key="7">
    <source>
        <dbReference type="Pfam" id="PF21252"/>
    </source>
</evidence>
<dbReference type="GO" id="GO:0000166">
    <property type="term" value="F:nucleotide binding"/>
    <property type="evidence" value="ECO:0007669"/>
    <property type="project" value="InterPro"/>
</dbReference>
<evidence type="ECO:0000256" key="2">
    <source>
        <dbReference type="ARBA" id="ARBA00009329"/>
    </source>
</evidence>
<evidence type="ECO:0000256" key="5">
    <source>
        <dbReference type="ARBA" id="ARBA00023295"/>
    </source>
</evidence>
<protein>
    <submittedName>
        <fullName evidence="8">Alpha-N-acetylgalactosaminidase</fullName>
    </submittedName>
</protein>
<feature type="domain" description="Gfo/Idh/MocA-like oxidoreductase N-terminal" evidence="6">
    <location>
        <begin position="6"/>
        <end position="123"/>
    </location>
</feature>
<dbReference type="Pfam" id="PF21252">
    <property type="entry name" value="Glyco_hydro_109_C"/>
    <property type="match status" value="1"/>
</dbReference>
<keyword evidence="5" id="KW-0326">Glycosidase</keyword>
<name>A0A3T1D5X5_9BACL</name>
<dbReference type="InterPro" id="IPR000683">
    <property type="entry name" value="Gfo/Idh/MocA-like_OxRdtase_N"/>
</dbReference>
<gene>
    <name evidence="8" type="primary">nagA_1</name>
    <name evidence="8" type="ORF">KCTCHS21_29020</name>
</gene>
<sequence length="407" mass="45501">MTDHPIRLAIVGGNRGGRFKKTLSTLSKLVRLVAICDLRQEVIVQWQTDFPGLVGYSDYDQMLNDQGIDAVLLASPMLMHARQSIQALNAGKHVLSEVIASHTIEEAWELVETVEKTGLTYMLAENYCYERESLTVQNMADKGLFGELVYLEGGYIHDLRHAVHTPDGSLTWRGELHRDYDGINYPTHSIGPIAKWLGLGRSGGDRLAELSAFSSNSRSLRHYFENKFGPGHPAAQESYWRQGDSAVANIVTENGVLITLRVDWTSVRPHNMHHYSVQGTEGAYLSRRYDGEDDLIWIQDQSPLIAPPWGGELEGRWEPFDSYRAKYDSTSWIQLDKDAGGAEHGGSNHLVLEEFALAILGNRRPAIDVYDAVEWSSIFPLSVESRASGGASVAFPNFRKNDRGNER</sequence>
<dbReference type="RefSeq" id="WP_130609318.1">
    <property type="nucleotide sequence ID" value="NZ_AP019400.1"/>
</dbReference>
<evidence type="ECO:0000313" key="8">
    <source>
        <dbReference type="EMBL" id="BBI33503.1"/>
    </source>
</evidence>
<dbReference type="Gene3D" id="3.30.360.10">
    <property type="entry name" value="Dihydrodipicolinate Reductase, domain 2"/>
    <property type="match status" value="1"/>
</dbReference>
<dbReference type="KEGG" id="cohn:KCTCHS21_29020"/>
<dbReference type="InterPro" id="IPR050463">
    <property type="entry name" value="Gfo/Idh/MocA_oxidrdct_glycsds"/>
</dbReference>
<dbReference type="Proteomes" id="UP000289856">
    <property type="component" value="Chromosome"/>
</dbReference>
<dbReference type="Gene3D" id="3.40.50.720">
    <property type="entry name" value="NAD(P)-binding Rossmann-like Domain"/>
    <property type="match status" value="1"/>
</dbReference>
<dbReference type="InterPro" id="IPR049303">
    <property type="entry name" value="Glyco_hydro_109_C"/>
</dbReference>
<evidence type="ECO:0000259" key="6">
    <source>
        <dbReference type="Pfam" id="PF01408"/>
    </source>
</evidence>
<dbReference type="InterPro" id="IPR036291">
    <property type="entry name" value="NAD(P)-bd_dom_sf"/>
</dbReference>
<dbReference type="GO" id="GO:0016798">
    <property type="term" value="F:hydrolase activity, acting on glycosyl bonds"/>
    <property type="evidence" value="ECO:0007669"/>
    <property type="project" value="UniProtKB-KW"/>
</dbReference>
<evidence type="ECO:0000256" key="4">
    <source>
        <dbReference type="ARBA" id="ARBA00023027"/>
    </source>
</evidence>
<evidence type="ECO:0000313" key="9">
    <source>
        <dbReference type="Proteomes" id="UP000289856"/>
    </source>
</evidence>